<protein>
    <submittedName>
        <fullName evidence="8">LIM domain protein</fullName>
    </submittedName>
</protein>
<evidence type="ECO:0000256" key="2">
    <source>
        <dbReference type="ARBA" id="ARBA00022737"/>
    </source>
</evidence>
<dbReference type="OrthoDB" id="1112565at2759"/>
<keyword evidence="9" id="KW-1185">Reference proteome</keyword>
<comment type="caution">
    <text evidence="8">The sequence shown here is derived from an EMBL/GenBank/DDBJ whole genome shotgun (WGS) entry which is preliminary data.</text>
</comment>
<reference evidence="8 9" key="1">
    <citation type="journal article" date="2010" name="Science">
        <title>Genome expansion and gene loss in powdery mildew fungi reveal tradeoffs in extreme parasitism.</title>
        <authorList>
            <person name="Spanu P.D."/>
            <person name="Abbott J.C."/>
            <person name="Amselem J."/>
            <person name="Burgis T.A."/>
            <person name="Soanes D.M."/>
            <person name="Stueber K."/>
            <person name="Ver Loren van Themaat E."/>
            <person name="Brown J.K.M."/>
            <person name="Butcher S.A."/>
            <person name="Gurr S.J."/>
            <person name="Lebrun M.-H."/>
            <person name="Ridout C.J."/>
            <person name="Schulze-Lefert P."/>
            <person name="Talbot N.J."/>
            <person name="Ahmadinejad N."/>
            <person name="Ametz C."/>
            <person name="Barton G.R."/>
            <person name="Benjdia M."/>
            <person name="Bidzinski P."/>
            <person name="Bindschedler L.V."/>
            <person name="Both M."/>
            <person name="Brewer M.T."/>
            <person name="Cadle-Davidson L."/>
            <person name="Cadle-Davidson M.M."/>
            <person name="Collemare J."/>
            <person name="Cramer R."/>
            <person name="Frenkel O."/>
            <person name="Godfrey D."/>
            <person name="Harriman J."/>
            <person name="Hoede C."/>
            <person name="King B.C."/>
            <person name="Klages S."/>
            <person name="Kleemann J."/>
            <person name="Knoll D."/>
            <person name="Koti P.S."/>
            <person name="Kreplak J."/>
            <person name="Lopez-Ruiz F.J."/>
            <person name="Lu X."/>
            <person name="Maekawa T."/>
            <person name="Mahanil S."/>
            <person name="Micali C."/>
            <person name="Milgroom M.G."/>
            <person name="Montana G."/>
            <person name="Noir S."/>
            <person name="O'Connell R.J."/>
            <person name="Oberhaensli S."/>
            <person name="Parlange F."/>
            <person name="Pedersen C."/>
            <person name="Quesneville H."/>
            <person name="Reinhardt R."/>
            <person name="Rott M."/>
            <person name="Sacristan S."/>
            <person name="Schmidt S.M."/>
            <person name="Schoen M."/>
            <person name="Skamnioti P."/>
            <person name="Sommer H."/>
            <person name="Stephens A."/>
            <person name="Takahara H."/>
            <person name="Thordal-Christensen H."/>
            <person name="Vigouroux M."/>
            <person name="Wessling R."/>
            <person name="Wicker T."/>
            <person name="Panstruga R."/>
        </authorList>
    </citation>
    <scope>NUCLEOTIDE SEQUENCE [LARGE SCALE GENOMIC DNA]</scope>
    <source>
        <strain evidence="8">DH14</strain>
    </source>
</reference>
<name>N1JH55_BLUG1</name>
<feature type="compositionally biased region" description="Basic and acidic residues" evidence="6">
    <location>
        <begin position="302"/>
        <end position="313"/>
    </location>
</feature>
<accession>N1JH55</accession>
<feature type="region of interest" description="Disordered" evidence="6">
    <location>
        <begin position="478"/>
        <end position="547"/>
    </location>
</feature>
<evidence type="ECO:0000313" key="8">
    <source>
        <dbReference type="EMBL" id="CCU77123.1"/>
    </source>
</evidence>
<dbReference type="GO" id="GO:0003712">
    <property type="term" value="F:transcription coregulator activity"/>
    <property type="evidence" value="ECO:0007669"/>
    <property type="project" value="TreeGrafter"/>
</dbReference>
<dbReference type="STRING" id="546991.N1JH55"/>
<feature type="compositionally biased region" description="Basic and acidic residues" evidence="6">
    <location>
        <begin position="329"/>
        <end position="349"/>
    </location>
</feature>
<dbReference type="FunFam" id="2.10.110.10:FF:000105">
    <property type="entry name" value="Similar to LIM domain-containing protein"/>
    <property type="match status" value="1"/>
</dbReference>
<evidence type="ECO:0000256" key="3">
    <source>
        <dbReference type="ARBA" id="ARBA00022833"/>
    </source>
</evidence>
<feature type="compositionally biased region" description="Polar residues" evidence="6">
    <location>
        <begin position="194"/>
        <end position="209"/>
    </location>
</feature>
<sequence>MAQNRPLSILPTIKCSNCSVDIQISKLGDHVCNDSGQLTPAESPKEYTKILDARNESNPPLPKPGTLLPRVDTNIANRLYLQLGPYTPTSASPLSGSPERLPHAKPVRSATMPLVRAPPSPEPLSSNLDCAFPPFPPTKLTASKPILRSTSEEKRNINTTQMLAPLSPRGINAGGFMQRANSIVPGPFDVNGGRTPQSPEKSHQRTGTEGSMKDILDLGKLDSANDQLSAKSNMHTRNYSISSLKSKSSYTAYPKPPRRNGYEGFGPPKSDDDSFQKPVRLESRSQTFPPKSEKVSSTSSDKGVKMKYNERKSSSNSPSNPISPRKISTSREEKSRSSQKEDIASRDMAPRYSGLETVSGQSQASFRSQSTPGSSFSGLENSNNDYLISPSSLSTVSSTETYDVKLSTRTSSKSISRSLEKGFEEFSFCPKPVTSKAPARSRRKPSNTNSIDLLLADLQSSMSEPYPAELPVPLQIDAMKSPSSPRRVKNQTTRPPLPRQSTAPLFSPRISSVNPEPLPINGPNSRPSTRDDLQSKATNRGKVSKGKCKGCSKEIYGKSISSADGRLTGRYHKQCFVCMTCQEPFKTSTFYVLADAPYCERHYHELNGSICGCCDKSIEGEYLETEGKQKYHPGCLRCEDCDCNLRNDYFEMNDHVYCERHAIRRTRQKQILAAGMGDNDDMERRTTTLMTMC</sequence>
<evidence type="ECO:0000256" key="6">
    <source>
        <dbReference type="SAM" id="MobiDB-lite"/>
    </source>
</evidence>
<dbReference type="eggNOG" id="KOG1703">
    <property type="taxonomic scope" value="Eukaryota"/>
</dbReference>
<dbReference type="SUPFAM" id="SSF57716">
    <property type="entry name" value="Glucocorticoid receptor-like (DNA-binding domain)"/>
    <property type="match status" value="1"/>
</dbReference>
<dbReference type="HOGENOM" id="CLU_014492_1_0_1"/>
<feature type="region of interest" description="Disordered" evidence="6">
    <location>
        <begin position="239"/>
        <end position="415"/>
    </location>
</feature>
<dbReference type="InParanoid" id="N1JH55"/>
<dbReference type="PANTHER" id="PTHR24205">
    <property type="entry name" value="FOUR AND A HALF LIM DOMAINS PROTEIN"/>
    <property type="match status" value="1"/>
</dbReference>
<keyword evidence="2" id="KW-0677">Repeat</keyword>
<feature type="compositionally biased region" description="Low complexity" evidence="6">
    <location>
        <begin position="389"/>
        <end position="415"/>
    </location>
</feature>
<feature type="domain" description="LIM zinc-binding" evidence="7">
    <location>
        <begin position="610"/>
        <end position="668"/>
    </location>
</feature>
<feature type="compositionally biased region" description="Low complexity" evidence="6">
    <location>
        <begin position="314"/>
        <end position="327"/>
    </location>
</feature>
<keyword evidence="3 5" id="KW-0862">Zinc</keyword>
<keyword evidence="1 5" id="KW-0479">Metal-binding</keyword>
<dbReference type="AlphaFoldDB" id="N1JH55"/>
<proteinExistence type="predicted"/>
<dbReference type="Gene3D" id="2.10.110.10">
    <property type="entry name" value="Cysteine Rich Protein"/>
    <property type="match status" value="2"/>
</dbReference>
<dbReference type="CDD" id="cd09397">
    <property type="entry name" value="LIM1_UF1"/>
    <property type="match status" value="1"/>
</dbReference>
<keyword evidence="4 5" id="KW-0440">LIM domain</keyword>
<dbReference type="Proteomes" id="UP000015441">
    <property type="component" value="Unassembled WGS sequence"/>
</dbReference>
<feature type="region of interest" description="Disordered" evidence="6">
    <location>
        <begin position="179"/>
        <end position="214"/>
    </location>
</feature>
<dbReference type="CDD" id="cd08368">
    <property type="entry name" value="LIM"/>
    <property type="match status" value="1"/>
</dbReference>
<dbReference type="PROSITE" id="PS00478">
    <property type="entry name" value="LIM_DOMAIN_1"/>
    <property type="match status" value="1"/>
</dbReference>
<feature type="compositionally biased region" description="Polar residues" evidence="6">
    <location>
        <begin position="490"/>
        <end position="514"/>
    </location>
</feature>
<evidence type="ECO:0000259" key="7">
    <source>
        <dbReference type="PROSITE" id="PS50023"/>
    </source>
</evidence>
<feature type="compositionally biased region" description="Polar residues" evidence="6">
    <location>
        <begin position="284"/>
        <end position="301"/>
    </location>
</feature>
<dbReference type="InterPro" id="IPR001781">
    <property type="entry name" value="Znf_LIM"/>
</dbReference>
<organism evidence="8 9">
    <name type="scientific">Blumeria graminis f. sp. hordei (strain DH14)</name>
    <name type="common">Barley powdery mildew</name>
    <name type="synonym">Oidium monilioides f. sp. hordei</name>
    <dbReference type="NCBI Taxonomy" id="546991"/>
    <lineage>
        <taxon>Eukaryota</taxon>
        <taxon>Fungi</taxon>
        <taxon>Dikarya</taxon>
        <taxon>Ascomycota</taxon>
        <taxon>Pezizomycotina</taxon>
        <taxon>Leotiomycetes</taxon>
        <taxon>Erysiphales</taxon>
        <taxon>Erysiphaceae</taxon>
        <taxon>Blumeria</taxon>
        <taxon>Blumeria hordei</taxon>
    </lineage>
</organism>
<feature type="compositionally biased region" description="Low complexity" evidence="6">
    <location>
        <begin position="240"/>
        <end position="249"/>
    </location>
</feature>
<dbReference type="PANTHER" id="PTHR24205:SF16">
    <property type="entry name" value="GH01042P-RELATED"/>
    <property type="match status" value="1"/>
</dbReference>
<dbReference type="EMBL" id="CAUH01003370">
    <property type="protein sequence ID" value="CCU77123.1"/>
    <property type="molecule type" value="Genomic_DNA"/>
</dbReference>
<evidence type="ECO:0000256" key="5">
    <source>
        <dbReference type="PROSITE-ProRule" id="PRU00125"/>
    </source>
</evidence>
<feature type="compositionally biased region" description="Basic and acidic residues" evidence="6">
    <location>
        <begin position="269"/>
        <end position="283"/>
    </location>
</feature>
<dbReference type="PROSITE" id="PS50023">
    <property type="entry name" value="LIM_DOMAIN_2"/>
    <property type="match status" value="2"/>
</dbReference>
<gene>
    <name evidence="8" type="ORF">BGHDH14_bgh04904</name>
</gene>
<feature type="compositionally biased region" description="Polar residues" evidence="6">
    <location>
        <begin position="356"/>
        <end position="386"/>
    </location>
</feature>
<dbReference type="GO" id="GO:0046872">
    <property type="term" value="F:metal ion binding"/>
    <property type="evidence" value="ECO:0007669"/>
    <property type="project" value="UniProtKB-KW"/>
</dbReference>
<evidence type="ECO:0000256" key="4">
    <source>
        <dbReference type="ARBA" id="ARBA00023038"/>
    </source>
</evidence>
<evidence type="ECO:0000256" key="1">
    <source>
        <dbReference type="ARBA" id="ARBA00022723"/>
    </source>
</evidence>
<feature type="domain" description="LIM zinc-binding" evidence="7">
    <location>
        <begin position="546"/>
        <end position="609"/>
    </location>
</feature>
<evidence type="ECO:0000313" key="9">
    <source>
        <dbReference type="Proteomes" id="UP000015441"/>
    </source>
</evidence>
<dbReference type="Pfam" id="PF00412">
    <property type="entry name" value="LIM"/>
    <property type="match status" value="2"/>
</dbReference>
<dbReference type="SMART" id="SM00132">
    <property type="entry name" value="LIM"/>
    <property type="match status" value="2"/>
</dbReference>
<dbReference type="GO" id="GO:0030695">
    <property type="term" value="F:GTPase regulator activity"/>
    <property type="evidence" value="ECO:0007669"/>
    <property type="project" value="UniProtKB-ARBA"/>
</dbReference>
<dbReference type="GO" id="GO:0005634">
    <property type="term" value="C:nucleus"/>
    <property type="evidence" value="ECO:0007669"/>
    <property type="project" value="TreeGrafter"/>
</dbReference>